<dbReference type="GO" id="GO:0004672">
    <property type="term" value="F:protein kinase activity"/>
    <property type="evidence" value="ECO:0007669"/>
    <property type="project" value="InterPro"/>
</dbReference>
<organism evidence="2">
    <name type="scientific">Brazilian cedratvirus IHUMI</name>
    <dbReference type="NCBI Taxonomy" id="2126980"/>
    <lineage>
        <taxon>Viruses</taxon>
        <taxon>Pithoviruses</taxon>
        <taxon>Orthocedratvirinae</taxon>
        <taxon>Alphacedratvirus</taxon>
        <taxon>Alphacedratvirus brasiliense</taxon>
    </lineage>
</organism>
<dbReference type="Pfam" id="PF00069">
    <property type="entry name" value="Pkinase"/>
    <property type="match status" value="1"/>
</dbReference>
<keyword evidence="3" id="KW-1185">Reference proteome</keyword>
<evidence type="ECO:0000313" key="2">
    <source>
        <dbReference type="EMBL" id="SPN79425.1"/>
    </source>
</evidence>
<protein>
    <recommendedName>
        <fullName evidence="1">Protein kinase domain-containing protein</fullName>
    </recommendedName>
</protein>
<name>A0A2R8FEL4_9VIRU</name>
<dbReference type="InterPro" id="IPR000719">
    <property type="entry name" value="Prot_kinase_dom"/>
</dbReference>
<sequence>MSYQKQLKKMVKKVCEEIDEKDLWSVYSREGYKEITKRIKPCDLMEGPYLGYLPACHTSRDKRLYLEEPFSTGKHVRLLQVKGEPLVVKWYQSGERNTSYEIEVYLKLKSLGCPLPYFSCSYEFWGHPVLVMEKLEKLGKREDVYKLGRQVLEQLRYLHSFAIHCDIKPDNIMKKTTGNDKVSYYLIDYGGVSQEKLEYGYRRWIWSKYWTSQEPHKKKQIATARHDFKELGYTMNYLKNRGDINYRKDFKGRLKTYMDRVKKVDKTKIRSRDYEDLIKILS</sequence>
<accession>A0A2R8FEL4</accession>
<dbReference type="Proteomes" id="UP000273054">
    <property type="component" value="Segment"/>
</dbReference>
<dbReference type="Gene3D" id="1.10.510.10">
    <property type="entry name" value="Transferase(Phosphotransferase) domain 1"/>
    <property type="match status" value="1"/>
</dbReference>
<dbReference type="SUPFAM" id="SSF56112">
    <property type="entry name" value="Protein kinase-like (PK-like)"/>
    <property type="match status" value="1"/>
</dbReference>
<evidence type="ECO:0000313" key="3">
    <source>
        <dbReference type="Proteomes" id="UP000273054"/>
    </source>
</evidence>
<feature type="domain" description="Protein kinase" evidence="1">
    <location>
        <begin position="1"/>
        <end position="282"/>
    </location>
</feature>
<dbReference type="InterPro" id="IPR011009">
    <property type="entry name" value="Kinase-like_dom_sf"/>
</dbReference>
<proteinExistence type="predicted"/>
<dbReference type="GO" id="GO:0005524">
    <property type="term" value="F:ATP binding"/>
    <property type="evidence" value="ECO:0007669"/>
    <property type="project" value="InterPro"/>
</dbReference>
<dbReference type="PROSITE" id="PS50011">
    <property type="entry name" value="PROTEIN_KINASE_DOM"/>
    <property type="match status" value="1"/>
</dbReference>
<gene>
    <name evidence="2" type="ORF">BRZCDTV_335</name>
</gene>
<dbReference type="EMBL" id="LT994651">
    <property type="protein sequence ID" value="SPN79425.1"/>
    <property type="molecule type" value="Genomic_DNA"/>
</dbReference>
<evidence type="ECO:0000259" key="1">
    <source>
        <dbReference type="PROSITE" id="PS50011"/>
    </source>
</evidence>
<reference evidence="2" key="1">
    <citation type="submission" date="2018-03" db="EMBL/GenBank/DDBJ databases">
        <authorList>
            <consortium name="Urmite Genomes"/>
        </authorList>
    </citation>
    <scope>NUCLEOTIDE SEQUENCE [LARGE SCALE GENOMIC DNA]</scope>
    <source>
        <strain evidence="2">IHUMI-27.7</strain>
    </source>
</reference>